<evidence type="ECO:0000313" key="4">
    <source>
        <dbReference type="Proteomes" id="UP001596527"/>
    </source>
</evidence>
<feature type="domain" description="RNB" evidence="2">
    <location>
        <begin position="104"/>
        <end position="454"/>
    </location>
</feature>
<dbReference type="InterPro" id="IPR040596">
    <property type="entry name" value="RNase_II_C_S1"/>
</dbReference>
<sequence length="584" mass="63801">MMQRYLPRSDVADGVLVPALDRIRTELGVPPAFPPEVRRQALHAVRQWRRYVAATRIPDPVPSLDMDLDEGDIQTLYPFRRPSPRPAHVDGPGWDGLWEPALPWLDGTHIPFVTIDPPGSRDLDQAMHLLRLPPGEPDGAAYLVTYAIASLATFVPPDSPLDLEVRSRGLTTYFPDEPTPLHPPVLSEGAASLLPGQKSPACVWHIRLGADGRRISWSVRRAIVVSRAQLTYEEVQEALSAIDEGGAPALPFRVPGDLPVLLREIGQLRLAREERRGGVSARIPEQEIARIDGDLPGRRHRRFRLVYRSNLPSEEWNAQISLLTGMCAASVMREAGVGILRTVPPVPSSSLERLRMVARALDVDWPQGESYPDLVRSLDPGTARHAAFLLEATTLFRGAGYAVYGVDGRPPFPPVGASETRHEAIAAEYAHATAPLRRLADRWALEICLAACAGEPVPGWVRESLPEVPSLMGHATQRVGAAERESLAAIEALLLADQVGARFSGAVVDVERRRNGDTARGTVMIADPAVMAPVYPARPEGAAPEGEAEAPSAPPRELPLGEVVEVRLASADVERRRIRFEWPA</sequence>
<dbReference type="SUPFAM" id="SSF50249">
    <property type="entry name" value="Nucleic acid-binding proteins"/>
    <property type="match status" value="1"/>
</dbReference>
<evidence type="ECO:0000256" key="1">
    <source>
        <dbReference type="SAM" id="MobiDB-lite"/>
    </source>
</evidence>
<dbReference type="Pfam" id="PF00773">
    <property type="entry name" value="RNB"/>
    <property type="match status" value="1"/>
</dbReference>
<reference evidence="4" key="1">
    <citation type="journal article" date="2019" name="Int. J. Syst. Evol. Microbiol.">
        <title>The Global Catalogue of Microorganisms (GCM) 10K type strain sequencing project: providing services to taxonomists for standard genome sequencing and annotation.</title>
        <authorList>
            <consortium name="The Broad Institute Genomics Platform"/>
            <consortium name="The Broad Institute Genome Sequencing Center for Infectious Disease"/>
            <person name="Wu L."/>
            <person name="Ma J."/>
        </authorList>
    </citation>
    <scope>NUCLEOTIDE SEQUENCE [LARGE SCALE GENOMIC DNA]</scope>
    <source>
        <strain evidence="4">CCUG 56698</strain>
    </source>
</reference>
<evidence type="ECO:0000313" key="3">
    <source>
        <dbReference type="EMBL" id="MFC7581357.1"/>
    </source>
</evidence>
<dbReference type="Pfam" id="PF18614">
    <property type="entry name" value="RNase_II_C_S1"/>
    <property type="match status" value="1"/>
</dbReference>
<name>A0ABW2SMK7_9ACTO</name>
<gene>
    <name evidence="3" type="ORF">ACFQWG_09155</name>
</gene>
<dbReference type="InterPro" id="IPR001900">
    <property type="entry name" value="RNase_II/R"/>
</dbReference>
<proteinExistence type="predicted"/>
<organism evidence="3 4">
    <name type="scientific">Schaalia naturae</name>
    <dbReference type="NCBI Taxonomy" id="635203"/>
    <lineage>
        <taxon>Bacteria</taxon>
        <taxon>Bacillati</taxon>
        <taxon>Actinomycetota</taxon>
        <taxon>Actinomycetes</taxon>
        <taxon>Actinomycetales</taxon>
        <taxon>Actinomycetaceae</taxon>
        <taxon>Schaalia</taxon>
    </lineage>
</organism>
<protein>
    <submittedName>
        <fullName evidence="3">RNB domain-containing ribonuclease</fullName>
    </submittedName>
</protein>
<evidence type="ECO:0000259" key="2">
    <source>
        <dbReference type="SMART" id="SM00955"/>
    </source>
</evidence>
<dbReference type="EMBL" id="JBHTEF010000001">
    <property type="protein sequence ID" value="MFC7581357.1"/>
    <property type="molecule type" value="Genomic_DNA"/>
</dbReference>
<dbReference type="SMART" id="SM00955">
    <property type="entry name" value="RNB"/>
    <property type="match status" value="1"/>
</dbReference>
<dbReference type="InterPro" id="IPR012340">
    <property type="entry name" value="NA-bd_OB-fold"/>
</dbReference>
<keyword evidence="4" id="KW-1185">Reference proteome</keyword>
<dbReference type="PANTHER" id="PTHR23355">
    <property type="entry name" value="RIBONUCLEASE"/>
    <property type="match status" value="1"/>
</dbReference>
<feature type="region of interest" description="Disordered" evidence="1">
    <location>
        <begin position="536"/>
        <end position="559"/>
    </location>
</feature>
<dbReference type="Proteomes" id="UP001596527">
    <property type="component" value="Unassembled WGS sequence"/>
</dbReference>
<comment type="caution">
    <text evidence="3">The sequence shown here is derived from an EMBL/GenBank/DDBJ whole genome shotgun (WGS) entry which is preliminary data.</text>
</comment>
<feature type="compositionally biased region" description="Low complexity" evidence="1">
    <location>
        <begin position="537"/>
        <end position="551"/>
    </location>
</feature>
<dbReference type="RefSeq" id="WP_380974612.1">
    <property type="nucleotide sequence ID" value="NZ_JBHTEF010000001.1"/>
</dbReference>
<accession>A0ABW2SMK7</accession>
<dbReference type="InterPro" id="IPR050180">
    <property type="entry name" value="RNR_Ribonuclease"/>
</dbReference>
<dbReference type="PANTHER" id="PTHR23355:SF9">
    <property type="entry name" value="DIS3-LIKE EXONUCLEASE 2"/>
    <property type="match status" value="1"/>
</dbReference>